<protein>
    <submittedName>
        <fullName evidence="3">Uncharacterized protein</fullName>
    </submittedName>
</protein>
<dbReference type="Proteomes" id="UP000499080">
    <property type="component" value="Unassembled WGS sequence"/>
</dbReference>
<evidence type="ECO:0000313" key="3">
    <source>
        <dbReference type="EMBL" id="GBM72225.1"/>
    </source>
</evidence>
<dbReference type="AlphaFoldDB" id="A0A4Y2I3R3"/>
<dbReference type="EMBL" id="BGPR01002364">
    <property type="protein sequence ID" value="GBM72225.1"/>
    <property type="molecule type" value="Genomic_DNA"/>
</dbReference>
<name>A0A4Y2I3R3_ARAVE</name>
<organism evidence="3 4">
    <name type="scientific">Araneus ventricosus</name>
    <name type="common">Orbweaver spider</name>
    <name type="synonym">Epeira ventricosa</name>
    <dbReference type="NCBI Taxonomy" id="182803"/>
    <lineage>
        <taxon>Eukaryota</taxon>
        <taxon>Metazoa</taxon>
        <taxon>Ecdysozoa</taxon>
        <taxon>Arthropoda</taxon>
        <taxon>Chelicerata</taxon>
        <taxon>Arachnida</taxon>
        <taxon>Araneae</taxon>
        <taxon>Araneomorphae</taxon>
        <taxon>Entelegynae</taxon>
        <taxon>Araneoidea</taxon>
        <taxon>Araneidae</taxon>
        <taxon>Araneus</taxon>
    </lineage>
</organism>
<evidence type="ECO:0000256" key="2">
    <source>
        <dbReference type="SAM" id="Phobius"/>
    </source>
</evidence>
<sequence>MKTGTFQAVPKGKGLSSQHLPQSFFCCLCMLSGAGFTHFYALAHQKSVTNEGGRQDLDPAQAEATREADELPGSNPSSKKAALEIADIQKDRNRESAVASFTPRFSECQTEKCHIQ</sequence>
<feature type="region of interest" description="Disordered" evidence="1">
    <location>
        <begin position="50"/>
        <end position="80"/>
    </location>
</feature>
<gene>
    <name evidence="3" type="ORF">AVEN_244012_1</name>
</gene>
<feature type="transmembrane region" description="Helical" evidence="2">
    <location>
        <begin position="20"/>
        <end position="42"/>
    </location>
</feature>
<accession>A0A4Y2I3R3</accession>
<evidence type="ECO:0000313" key="4">
    <source>
        <dbReference type="Proteomes" id="UP000499080"/>
    </source>
</evidence>
<proteinExistence type="predicted"/>
<reference evidence="3 4" key="1">
    <citation type="journal article" date="2019" name="Sci. Rep.">
        <title>Orb-weaving spider Araneus ventricosus genome elucidates the spidroin gene catalogue.</title>
        <authorList>
            <person name="Kono N."/>
            <person name="Nakamura H."/>
            <person name="Ohtoshi R."/>
            <person name="Moran D.A.P."/>
            <person name="Shinohara A."/>
            <person name="Yoshida Y."/>
            <person name="Fujiwara M."/>
            <person name="Mori M."/>
            <person name="Tomita M."/>
            <person name="Arakawa K."/>
        </authorList>
    </citation>
    <scope>NUCLEOTIDE SEQUENCE [LARGE SCALE GENOMIC DNA]</scope>
</reference>
<comment type="caution">
    <text evidence="3">The sequence shown here is derived from an EMBL/GenBank/DDBJ whole genome shotgun (WGS) entry which is preliminary data.</text>
</comment>
<keyword evidence="4" id="KW-1185">Reference proteome</keyword>
<keyword evidence="2" id="KW-1133">Transmembrane helix</keyword>
<keyword evidence="2" id="KW-0472">Membrane</keyword>
<keyword evidence="2" id="KW-0812">Transmembrane</keyword>
<evidence type="ECO:0000256" key="1">
    <source>
        <dbReference type="SAM" id="MobiDB-lite"/>
    </source>
</evidence>